<dbReference type="PANTHER" id="PTHR42948:SF1">
    <property type="entry name" value="TRANSPORTER"/>
    <property type="match status" value="1"/>
</dbReference>
<feature type="transmembrane region" description="Helical" evidence="6">
    <location>
        <begin position="380"/>
        <end position="402"/>
    </location>
</feature>
<dbReference type="InterPro" id="IPR037272">
    <property type="entry name" value="SNS_sf"/>
</dbReference>
<dbReference type="InterPro" id="IPR000175">
    <property type="entry name" value="Na/ntran_symport"/>
</dbReference>
<dbReference type="EMBL" id="PDHH01000005">
    <property type="protein sequence ID" value="PSM51683.1"/>
    <property type="molecule type" value="Genomic_DNA"/>
</dbReference>
<evidence type="ECO:0000256" key="6">
    <source>
        <dbReference type="SAM" id="Phobius"/>
    </source>
</evidence>
<evidence type="ECO:0000313" key="7">
    <source>
        <dbReference type="EMBL" id="PSM51683.1"/>
    </source>
</evidence>
<dbReference type="GO" id="GO:0016020">
    <property type="term" value="C:membrane"/>
    <property type="evidence" value="ECO:0007669"/>
    <property type="project" value="UniProtKB-SubCell"/>
</dbReference>
<evidence type="ECO:0000256" key="1">
    <source>
        <dbReference type="ARBA" id="ARBA00004141"/>
    </source>
</evidence>
<feature type="transmembrane region" description="Helical" evidence="6">
    <location>
        <begin position="423"/>
        <end position="445"/>
    </location>
</feature>
<feature type="transmembrane region" description="Helical" evidence="6">
    <location>
        <begin position="168"/>
        <end position="192"/>
    </location>
</feature>
<feature type="transmembrane region" description="Helical" evidence="6">
    <location>
        <begin position="247"/>
        <end position="269"/>
    </location>
</feature>
<feature type="transmembrane region" description="Helical" evidence="6">
    <location>
        <begin position="34"/>
        <end position="56"/>
    </location>
</feature>
<dbReference type="NCBIfam" id="NF037979">
    <property type="entry name" value="Na_transp"/>
    <property type="match status" value="1"/>
</dbReference>
<comment type="subcellular location">
    <subcellularLocation>
        <location evidence="1">Membrane</location>
        <topology evidence="1">Multi-pass membrane protein</topology>
    </subcellularLocation>
</comment>
<feature type="transmembrane region" description="Helical" evidence="6">
    <location>
        <begin position="340"/>
        <end position="360"/>
    </location>
</feature>
<evidence type="ECO:0000256" key="2">
    <source>
        <dbReference type="ARBA" id="ARBA00022448"/>
    </source>
</evidence>
<dbReference type="OrthoDB" id="9762833at2"/>
<dbReference type="AlphaFoldDB" id="A0A2P8QZK7"/>
<dbReference type="CDD" id="cd10336">
    <property type="entry name" value="SLC6sbd_Tyt1-Like"/>
    <property type="match status" value="1"/>
</dbReference>
<feature type="transmembrane region" description="Helical" evidence="6">
    <location>
        <begin position="212"/>
        <end position="235"/>
    </location>
</feature>
<keyword evidence="3 6" id="KW-0812">Transmembrane</keyword>
<feature type="transmembrane region" description="Helical" evidence="6">
    <location>
        <begin position="89"/>
        <end position="109"/>
    </location>
</feature>
<evidence type="ECO:0000256" key="5">
    <source>
        <dbReference type="ARBA" id="ARBA00023136"/>
    </source>
</evidence>
<keyword evidence="8" id="KW-1185">Reference proteome</keyword>
<evidence type="ECO:0000256" key="3">
    <source>
        <dbReference type="ARBA" id="ARBA00022692"/>
    </source>
</evidence>
<accession>A0A2P8QZK7</accession>
<name>A0A2P8QZK7_9BACT</name>
<protein>
    <submittedName>
        <fullName evidence="7">Sodium-dependent transporter</fullName>
    </submittedName>
</protein>
<dbReference type="Pfam" id="PF00209">
    <property type="entry name" value="SNF"/>
    <property type="match status" value="2"/>
</dbReference>
<sequence length="447" mass="49747">MKENFTKIGFILSVAGGAVGLGNAWKFPTLVGQNGGFAFIILYLAITLTIGFAIFLGEILMGRLSQSDPVNAYRTLAVKNKERWKNAGFLAIGGILVLSFYLVILGWVARYVYVSFLPLPADINEAKAFFGNVVLGDIKGSLFFFFIAFILTLFVVSRGVKSGIERLNIYMMPTLFVMLLAMLLFSMSINGFGDAFKFLFYIDFSKIGMHSVLDALGLSFFTLCLGIGCILTYAASLDDDTNVITSSFYIVIINILIGIMMGLIVFTFIFEFGADPSQQGAGLVFFSLITLFAKFGIVGNILAFVFFLSLFFAGITSAISMIEPFTFYLVNEYKISRVKALSVIGVFILILSVSCIISLNPSYGHYMTFSKKSFFDILDYLTSNIMLPVGSILSAIFVGFFIPKIKVENFFKQYVKSKKVFEIWYFTLRFIAPIAIVVIMVRQMFFS</sequence>
<feature type="transmembrane region" description="Helical" evidence="6">
    <location>
        <begin position="289"/>
        <end position="319"/>
    </location>
</feature>
<proteinExistence type="predicted"/>
<keyword evidence="2" id="KW-0813">Transport</keyword>
<organism evidence="7 8">
    <name type="scientific">Campylobacter blaseri</name>
    <dbReference type="NCBI Taxonomy" id="2042961"/>
    <lineage>
        <taxon>Bacteria</taxon>
        <taxon>Pseudomonadati</taxon>
        <taxon>Campylobacterota</taxon>
        <taxon>Epsilonproteobacteria</taxon>
        <taxon>Campylobacterales</taxon>
        <taxon>Campylobacteraceae</taxon>
        <taxon>Campylobacter</taxon>
    </lineage>
</organism>
<dbReference type="PROSITE" id="PS50267">
    <property type="entry name" value="NA_NEUROTRAN_SYMP_3"/>
    <property type="match status" value="1"/>
</dbReference>
<gene>
    <name evidence="7" type="ORF">CQ405_06000</name>
</gene>
<dbReference type="RefSeq" id="WP_106871704.1">
    <property type="nucleotide sequence ID" value="NZ_CP053841.1"/>
</dbReference>
<dbReference type="InterPro" id="IPR047218">
    <property type="entry name" value="YocR/YhdH-like"/>
</dbReference>
<evidence type="ECO:0000256" key="4">
    <source>
        <dbReference type="ARBA" id="ARBA00022989"/>
    </source>
</evidence>
<feature type="transmembrane region" description="Helical" evidence="6">
    <location>
        <begin position="129"/>
        <end position="156"/>
    </location>
</feature>
<dbReference type="PRINTS" id="PR00176">
    <property type="entry name" value="NANEUSMPORT"/>
</dbReference>
<keyword evidence="5 6" id="KW-0472">Membrane</keyword>
<dbReference type="PANTHER" id="PTHR42948">
    <property type="entry name" value="TRANSPORTER"/>
    <property type="match status" value="1"/>
</dbReference>
<dbReference type="Proteomes" id="UP000240535">
    <property type="component" value="Unassembled WGS sequence"/>
</dbReference>
<reference evidence="8" key="1">
    <citation type="submission" date="2017-10" db="EMBL/GenBank/DDBJ databases">
        <title>Campylobacter species from seals.</title>
        <authorList>
            <person name="Gilbert M.J."/>
            <person name="Zomer A.L."/>
            <person name="Timmerman A.J."/>
            <person name="Duim B."/>
            <person name="Wagenaar J.A."/>
        </authorList>
    </citation>
    <scope>NUCLEOTIDE SEQUENCE [LARGE SCALE GENOMIC DNA]</scope>
    <source>
        <strain evidence="8">17S00004-5</strain>
    </source>
</reference>
<dbReference type="SUPFAM" id="SSF161070">
    <property type="entry name" value="SNF-like"/>
    <property type="match status" value="1"/>
</dbReference>
<evidence type="ECO:0000313" key="8">
    <source>
        <dbReference type="Proteomes" id="UP000240535"/>
    </source>
</evidence>
<keyword evidence="4 6" id="KW-1133">Transmembrane helix</keyword>
<comment type="caution">
    <text evidence="7">The sequence shown here is derived from an EMBL/GenBank/DDBJ whole genome shotgun (WGS) entry which is preliminary data.</text>
</comment>